<reference evidence="1 2" key="1">
    <citation type="journal article" date="2016" name="Nat. Commun.">
        <title>Thousands of microbial genomes shed light on interconnected biogeochemical processes in an aquifer system.</title>
        <authorList>
            <person name="Anantharaman K."/>
            <person name="Brown C.T."/>
            <person name="Hug L.A."/>
            <person name="Sharon I."/>
            <person name="Castelle C.J."/>
            <person name="Probst A.J."/>
            <person name="Thomas B.C."/>
            <person name="Singh A."/>
            <person name="Wilkins M.J."/>
            <person name="Karaoz U."/>
            <person name="Brodie E.L."/>
            <person name="Williams K.H."/>
            <person name="Hubbard S.S."/>
            <person name="Banfield J.F."/>
        </authorList>
    </citation>
    <scope>NUCLEOTIDE SEQUENCE [LARGE SCALE GENOMIC DNA]</scope>
</reference>
<organism evidence="1 2">
    <name type="scientific">candidate division WWE3 bacterium RIFCSPHIGHO2_02_FULL_38_14</name>
    <dbReference type="NCBI Taxonomy" id="1802620"/>
    <lineage>
        <taxon>Bacteria</taxon>
        <taxon>Katanobacteria</taxon>
    </lineage>
</organism>
<dbReference type="AlphaFoldDB" id="A0A1F4V618"/>
<dbReference type="SUPFAM" id="SSF55154">
    <property type="entry name" value="CYTH-like phosphatases"/>
    <property type="match status" value="1"/>
</dbReference>
<accession>A0A1F4V618</accession>
<proteinExistence type="predicted"/>
<protein>
    <recommendedName>
        <fullName evidence="3">CYTH domain-containing protein</fullName>
    </recommendedName>
</protein>
<name>A0A1F4V618_UNCKA</name>
<evidence type="ECO:0008006" key="3">
    <source>
        <dbReference type="Google" id="ProtNLM"/>
    </source>
</evidence>
<sequence>MVKINESIKIENESRYYLPSREFNSLFELAIKIGLKFKGKFFETTVMYDNPNPEKSFYSKEIDGRLRLRTGFITYDDVKLHKSRLKEDYAKLSWKRRLPKSNSPIRQEEEIEVEFTPKYAESMRAILENVLKAEVVSSYERYRTIFEGNKIELAIDIFPYGVMVEIEAKNGGIIDDVIYWTKKMGFKISNSSLLSCDDKYVELCNKNSILPKRHILFSDIEMPKI</sequence>
<dbReference type="Gene3D" id="2.40.320.10">
    <property type="entry name" value="Hypothetical Protein Pfu-838710-001"/>
    <property type="match status" value="1"/>
</dbReference>
<evidence type="ECO:0000313" key="2">
    <source>
        <dbReference type="Proteomes" id="UP000178127"/>
    </source>
</evidence>
<dbReference type="STRING" id="1802620.A3D91_01270"/>
<gene>
    <name evidence="1" type="ORF">A3D91_01270</name>
</gene>
<comment type="caution">
    <text evidence="1">The sequence shown here is derived from an EMBL/GenBank/DDBJ whole genome shotgun (WGS) entry which is preliminary data.</text>
</comment>
<dbReference type="InterPro" id="IPR033469">
    <property type="entry name" value="CYTH-like_dom_sf"/>
</dbReference>
<evidence type="ECO:0000313" key="1">
    <source>
        <dbReference type="EMBL" id="OGC52615.1"/>
    </source>
</evidence>
<dbReference type="Proteomes" id="UP000178127">
    <property type="component" value="Unassembled WGS sequence"/>
</dbReference>
<dbReference type="EMBL" id="MEVD01000023">
    <property type="protein sequence ID" value="OGC52615.1"/>
    <property type="molecule type" value="Genomic_DNA"/>
</dbReference>